<comment type="caution">
    <text evidence="16">Lacks conserved residue(s) required for the propagation of feature annotation.</text>
</comment>
<dbReference type="InterPro" id="IPR000033">
    <property type="entry name" value="LDLR_classB_rpt"/>
</dbReference>
<sequence>MSVDIDGSNIETVVETENAIGVDFHYASQILFWTDDTHNKLYSSNIDGTGVEVVLDIGLHTPENVAVDWIGNKLYVVESYIGQIDICEMDGSLRAPLLTEGLNQPRGIGLDPTEGYMFISDWGKYPAIKRAFMDGSNVVILVSDKVIWPNGLTVDIASKRIFWVDGRLDYVQSVTYNGQNRETLISGGLYVPHPLDITVFEQYVYVSDWTKMGLLKVNKFMESDYTIIVQTESAKPMGVTAYHPAKQPTVPNPCGSINGGCQQLCVVSHTTDNGGLGYRCKCKTGYELDSDQISCTKIDKFLLVTQDHVIRGISLDLNKRGDAIFPVSDRGSKYSGVDYDVRNEFLYFSDINKQWIARTKLDGSGYEPVVHNKMFSHVVSIAIDWVSNNLYYVDSMLNSLSVVWLMQTSVQRTLITNLRQPVSVVVHPMEGYLFWSEVRRPAAIFRTRGDGSNKTTIINTELGDPHGLAIDFQARKLYWSDVTLNKIERSEFDGSSRQTISVQSTSQPVSITVNGDFIYLLDAGFNKIQRVNGSATVIIREGLNDATNIKVYDINMQSGENACSRHGQNGDCSHFCFPMPSFTRHCGCPYGMKIDTGTQMSCIADPDESPIDLCPEYSFTCNNSRCVYKFWRCDGEDDCHDNSDEENCEDHTCSPMAFTCANNLCIMANWQCDGDNDCGDNSDEEDCIPPSCSSSDFTCDNGNCISTQWKCDTDNDCGDGSDEKDCESHVCAPGYFSCTSVMRCISLVWVCDGISNCADGSDEVNCPVHDCNTSSEFQCTSSKQCISLNLRCDGAWDCEDHSDEEDCPTRPPNGCHSDEFQCVGSGTCIPGNWECDGHLDCDDNSDEHGECGAVTCNPTDFKCDSHVCIPSHWVCDQYNDCVDGSDELVCPTQPFSCPDNQWLCPGTTQCIDNNDVCNGVEECPLGHDESPICNDDSCMINNGGCSHQCLQTPFGAECVCLLGQQLLNDSKVCADINECEPPGACSQTCIDEKYSFKCECGDGYMLEPDRHTCKSTNSAPVYMVVSNVDSIIRHDIQTAESTVIWDSLSNVLAVDFDASEGRIYWTEASVNRISRSYLNGTNKQVHLLFWTDWGRSPRIERAGMDGSDRTVIVTDRIYWPNGLTLDLPTERVYFGDRRLDFIEFCDYDGNNRHHVIGSTQFISGLHHMALFEDFVYWTDRENNEAMRVNKYTGQNRSAVVSLSHPLGIHINHPALQPTSRNFCENSGCSHLCVLAPNDAGFTCMCSPGYELNADGLMCEQSLIICFLLLSDVERMISQMNGSSPEMFVPTAYVGAPLSIAIDWVSRNIFWSNPNEHIIEVMKLDEEKNYRTVVFSDNVGIPGAICVDPSLGMIYWAEVTPTLTRISKGRMDGTNPQTVVNGNLGQVEYLTIDIKQQQLYWSDSVLKMIGTCNVDGTSKQDLVTNLATPKGLAVYGSYLYYSDIGFEVITRVQKSDGSDPVNLRNNFRDVQALKIFAQDSTITNACKVNNGRCHHLCLPNGPATKVCKCTIGFQLAPDGVSCNNHTSFAVVSQLTVIRGFSFSDDHEEAMVPIAGQGRFTLHVDVHMEDQYIYFADFNAANRNANGIQRIKPDGSRLRNLITTGIGKNGIRGLTVDWIAGNLYFTNAFESETYIEVCRLDGSYRLVLLKTVEDLPRAIAVNPVKKYLYWCDYGQQPKIERSNLDGSNRLVLVQNENTVYPRDICVDYQTHKVYWVDTDSEQIQRVSWDGTNIETVRSDLPNPYGLAIFKDEVFWVDRSLKNVYKASKEPGDVNYPTFIKTGIESLRDVAIFDDEIQPIGANPGGCYTSNGDCQQLCFGRPDNSFHCACATGTLLNDGKSCGDVDAFLLLANEGQVRSLHFDATDHSQPRPPMTVPGRTYSLDFDYQEKLLFYTEIFTSSVRYRALDDPSSDPVIVTDEDVNMLSGIAFDWVNKKIYVTDLLSSIIFAINMDGTDRMTIINNANNPRGIIVDPCKGQIYWISRGQLSLIERSTMSGNYREQFVSTDIGSPGGLTIDYDENKLYWCDNERNKIERINIDGSNREVVISHSILSHGMTLYGNYIYWTDVELMAVFKAEKHTGAGEVTLVQGLSNMPMDIHAYAEDRQQCNTTVCDIYNGGCSHICTPAPNLATECSCPDGENLKIANNGRMCVPVDSNCEEDFTCVNTGRCISMRWVCDIDNDCGDSSDEADFMCFEHTCRQTDFTCNNGRCIFLSWRCDYDDDCRDGSDEIDCPFPTCDPINDFTCANSRCISKDDVCDGHDDCRDGQQSDERDCPGRTCAPGYHQCESSTLCLPRRWLCDGDNDCGDMSDESTTFCFGIPCNSGDFRCVTSGRCIPPYWHCDGDNDCRDMSDEPSSCGTEEFTCFGDQFTCDSGRCIPLNWICDSDNDCGDHSDEDERHNCVERNCGPGYFTCTEPIIGRGRCIPLRWLCDGDADCNDAEDEASCDHEDCDNSEFTCDNGICIREIYKCDHDNDCGDNSDEPRSCEYRRCNNQTEFRCHNARCIPKQWVCDGDNDCQDTSDELPSLCEHPPVECPEFQCDNDQCISFDLVCNKHNNCDDESDERHCNVDECTETPGVCSQICENTHGSYICKCTEGYIREGYDNRTCKHEDDFDPFLVFSNRYYIRKLAIDLSNYELIGQGFSNVVALDIHIAEERIYFTDVPSHVMQRIFLNGTGLETIVSHFVPDGEGIGIDWVGRKIYWADRSNDMIDVAELDGTSRKTLVSKGLFEPRAVVVHPRIGYVYWTDWSLSYAHIGRIGMDGTNQSIVIQGEKVGWPNGLTIDYTTDRIYWVDAHYDYIE</sequence>
<feature type="repeat" description="LDL-receptor class B" evidence="17">
    <location>
        <begin position="475"/>
        <end position="517"/>
    </location>
</feature>
<evidence type="ECO:0000256" key="5">
    <source>
        <dbReference type="ARBA" id="ARBA00022692"/>
    </source>
</evidence>
<keyword evidence="19" id="KW-1185">Reference proteome</keyword>
<accession>A0ABM0MTA6</accession>
<keyword evidence="13" id="KW-0168">Coated pit</keyword>
<name>A0ABM0MTA6_SACKO</name>
<evidence type="ECO:0000256" key="3">
    <source>
        <dbReference type="ARBA" id="ARBA00022536"/>
    </source>
</evidence>
<dbReference type="InterPro" id="IPR036055">
    <property type="entry name" value="LDL_receptor-like_sf"/>
</dbReference>
<feature type="disulfide bond" evidence="16">
    <location>
        <begin position="2549"/>
        <end position="2564"/>
    </location>
</feature>
<evidence type="ECO:0000256" key="6">
    <source>
        <dbReference type="ARBA" id="ARBA00022729"/>
    </source>
</evidence>
<keyword evidence="6" id="KW-0732">Signal</keyword>
<evidence type="ECO:0000256" key="12">
    <source>
        <dbReference type="ARBA" id="ARBA00023170"/>
    </source>
</evidence>
<protein>
    <submittedName>
        <fullName evidence="20">Low-density lipoprotein receptor-related protein 2-like</fullName>
    </submittedName>
</protein>
<feature type="domain" description="EGF-like" evidence="18">
    <location>
        <begin position="998"/>
        <end position="1013"/>
    </location>
</feature>
<dbReference type="InterPro" id="IPR009030">
    <property type="entry name" value="Growth_fac_rcpt_cys_sf"/>
</dbReference>
<dbReference type="GeneID" id="100368653"/>
<feature type="disulfide bond" evidence="16">
    <location>
        <begin position="792"/>
        <end position="807"/>
    </location>
</feature>
<feature type="disulfide bond" evidence="16">
    <location>
        <begin position="692"/>
        <end position="704"/>
    </location>
</feature>
<keyword evidence="12" id="KW-0675">Receptor</keyword>
<evidence type="ECO:0000256" key="2">
    <source>
        <dbReference type="ARBA" id="ARBA00009939"/>
    </source>
</evidence>
<evidence type="ECO:0000256" key="16">
    <source>
        <dbReference type="PROSITE-ProRule" id="PRU00124"/>
    </source>
</evidence>
<dbReference type="PANTHER" id="PTHR22722">
    <property type="entry name" value="LOW-DENSITY LIPOPROTEIN RECEPTOR-RELATED PROTEIN 2-RELATED"/>
    <property type="match status" value="1"/>
</dbReference>
<feature type="disulfide bond" evidence="16">
    <location>
        <begin position="856"/>
        <end position="868"/>
    </location>
</feature>
<feature type="repeat" description="LDL-receptor class B" evidence="17">
    <location>
        <begin position="431"/>
        <end position="474"/>
    </location>
</feature>
<feature type="repeat" description="LDL-receptor class B" evidence="17">
    <location>
        <begin position="2739"/>
        <end position="2784"/>
    </location>
</feature>
<feature type="disulfide bond" evidence="16">
    <location>
        <begin position="751"/>
        <end position="766"/>
    </location>
</feature>
<dbReference type="InterPro" id="IPR023415">
    <property type="entry name" value="LDLR_class-A_CS"/>
</dbReference>
<feature type="disulfide bond" evidence="16">
    <location>
        <begin position="863"/>
        <end position="881"/>
    </location>
</feature>
<feature type="disulfide bond" evidence="16">
    <location>
        <begin position="2243"/>
        <end position="2261"/>
    </location>
</feature>
<dbReference type="Gene3D" id="2.120.10.30">
    <property type="entry name" value="TolB, C-terminal domain"/>
    <property type="match status" value="8"/>
</dbReference>
<keyword evidence="8" id="KW-0106">Calcium</keyword>
<feature type="repeat" description="LDL-receptor class B" evidence="17">
    <location>
        <begin position="115"/>
        <end position="158"/>
    </location>
</feature>
<dbReference type="InterPro" id="IPR000152">
    <property type="entry name" value="EGF-type_Asp/Asn_hydroxyl_site"/>
</dbReference>
<dbReference type="Pfam" id="PF00057">
    <property type="entry name" value="Ldl_recept_a"/>
    <property type="match status" value="17"/>
</dbReference>
<feature type="repeat" description="LDL-receptor class B" evidence="17">
    <location>
        <begin position="2696"/>
        <end position="2738"/>
    </location>
</feature>
<dbReference type="InterPro" id="IPR018097">
    <property type="entry name" value="EGF_Ca-bd_CS"/>
</dbReference>
<feature type="repeat" description="LDL-receptor class B" evidence="17">
    <location>
        <begin position="1664"/>
        <end position="1708"/>
    </location>
</feature>
<feature type="repeat" description="LDL-receptor class B" evidence="17">
    <location>
        <begin position="2018"/>
        <end position="2061"/>
    </location>
</feature>
<feature type="disulfide bond" evidence="16">
    <location>
        <begin position="2369"/>
        <end position="2387"/>
    </location>
</feature>
<feature type="disulfide bond" evidence="16">
    <location>
        <begin position="2428"/>
        <end position="2443"/>
    </location>
</feature>
<feature type="disulfide bond" evidence="16">
    <location>
        <begin position="2448"/>
        <end position="2460"/>
    </location>
</feature>
<feature type="disulfide bond" evidence="16">
    <location>
        <begin position="2455"/>
        <end position="2473"/>
    </location>
</feature>
<feature type="disulfide bond" evidence="16">
    <location>
        <begin position="621"/>
        <end position="639"/>
    </location>
</feature>
<keyword evidence="9" id="KW-1133">Transmembrane helix</keyword>
<dbReference type="SMART" id="SM00181">
    <property type="entry name" value="EGF"/>
    <property type="match status" value="12"/>
</dbReference>
<feature type="disulfide bond" evidence="16">
    <location>
        <begin position="633"/>
        <end position="648"/>
    </location>
</feature>
<reference evidence="20" key="1">
    <citation type="submission" date="2025-08" db="UniProtKB">
        <authorList>
            <consortium name="RefSeq"/>
        </authorList>
    </citation>
    <scope>IDENTIFICATION</scope>
    <source>
        <tissue evidence="20">Testes</tissue>
    </source>
</reference>
<feature type="repeat" description="LDL-receptor class B" evidence="17">
    <location>
        <begin position="1974"/>
        <end position="2017"/>
    </location>
</feature>
<feature type="disulfide bond" evidence="16">
    <location>
        <begin position="614"/>
        <end position="626"/>
    </location>
</feature>
<dbReference type="PROSITE" id="PS01186">
    <property type="entry name" value="EGF_2"/>
    <property type="match status" value="2"/>
</dbReference>
<dbReference type="Pfam" id="PF14670">
    <property type="entry name" value="FXa_inhibition"/>
    <property type="match status" value="1"/>
</dbReference>
<feature type="disulfide bond" evidence="16">
    <location>
        <begin position="2203"/>
        <end position="2221"/>
    </location>
</feature>
<feature type="disulfide bond" evidence="16">
    <location>
        <begin position="711"/>
        <end position="726"/>
    </location>
</feature>
<evidence type="ECO:0000256" key="17">
    <source>
        <dbReference type="PROSITE-ProRule" id="PRU00461"/>
    </source>
</evidence>
<dbReference type="SMART" id="SM00135">
    <property type="entry name" value="LY"/>
    <property type="match status" value="30"/>
</dbReference>
<gene>
    <name evidence="20" type="primary">LOC100368653</name>
</gene>
<dbReference type="PROSITE" id="PS00010">
    <property type="entry name" value="ASX_HYDROXYL"/>
    <property type="match status" value="2"/>
</dbReference>
<evidence type="ECO:0000256" key="9">
    <source>
        <dbReference type="ARBA" id="ARBA00022989"/>
    </source>
</evidence>
<dbReference type="RefSeq" id="XP_006823247.1">
    <property type="nucleotide sequence ID" value="XM_006823184.1"/>
</dbReference>
<evidence type="ECO:0000256" key="10">
    <source>
        <dbReference type="ARBA" id="ARBA00023136"/>
    </source>
</evidence>
<dbReference type="SMART" id="SM00179">
    <property type="entry name" value="EGF_CA"/>
    <property type="match status" value="4"/>
</dbReference>
<dbReference type="PROSITE" id="PS01187">
    <property type="entry name" value="EGF_CA"/>
    <property type="match status" value="2"/>
</dbReference>
<feature type="repeat" description="LDL-receptor class B" evidence="17">
    <location>
        <begin position="159"/>
        <end position="201"/>
    </location>
</feature>
<keyword evidence="10" id="KW-0472">Membrane</keyword>
<dbReference type="PROSITE" id="PS50068">
    <property type="entry name" value="LDLRA_2"/>
    <property type="match status" value="18"/>
</dbReference>
<feature type="disulfide bond" evidence="16">
    <location>
        <begin position="2196"/>
        <end position="2208"/>
    </location>
</feature>
<feature type="disulfide bond" evidence="16">
    <location>
        <begin position="672"/>
        <end position="687"/>
    </location>
</feature>
<dbReference type="Pfam" id="PF00058">
    <property type="entry name" value="Ldl_recept_b"/>
    <property type="match status" value="9"/>
</dbReference>
<evidence type="ECO:0000256" key="7">
    <source>
        <dbReference type="ARBA" id="ARBA00022737"/>
    </source>
</evidence>
<evidence type="ECO:0000313" key="20">
    <source>
        <dbReference type="RefSeq" id="XP_006823247.1"/>
    </source>
</evidence>
<feature type="disulfide bond" evidence="16">
    <location>
        <begin position="660"/>
        <end position="678"/>
    </location>
</feature>
<keyword evidence="4" id="KW-0254">Endocytosis</keyword>
<feature type="domain" description="EGF-like" evidence="18">
    <location>
        <begin position="1243"/>
        <end position="1258"/>
    </location>
</feature>
<feature type="repeat" description="LDL-receptor class B" evidence="17">
    <location>
        <begin position="344"/>
        <end position="387"/>
    </location>
</feature>
<feature type="repeat" description="LDL-receptor class B" evidence="17">
    <location>
        <begin position="1619"/>
        <end position="1663"/>
    </location>
</feature>
<dbReference type="InterPro" id="IPR002172">
    <property type="entry name" value="LDrepeatLR_classA_rpt"/>
</dbReference>
<dbReference type="SMART" id="SM00192">
    <property type="entry name" value="LDLa"/>
    <property type="match status" value="18"/>
</dbReference>
<comment type="subcellular location">
    <subcellularLocation>
        <location evidence="15">Membrane</location>
        <location evidence="15">Coated pit</location>
    </subcellularLocation>
    <subcellularLocation>
        <location evidence="1">Membrane</location>
        <topology evidence="1">Single-pass type I membrane protein</topology>
    </subcellularLocation>
</comment>
<dbReference type="Proteomes" id="UP000694865">
    <property type="component" value="Unplaced"/>
</dbReference>
<evidence type="ECO:0000256" key="8">
    <source>
        <dbReference type="ARBA" id="ARBA00022837"/>
    </source>
</evidence>
<dbReference type="InterPro" id="IPR000742">
    <property type="entry name" value="EGF"/>
</dbReference>
<dbReference type="Gene3D" id="4.10.400.10">
    <property type="entry name" value="Low-density Lipoprotein Receptor"/>
    <property type="match status" value="18"/>
</dbReference>
<dbReference type="InterPro" id="IPR011042">
    <property type="entry name" value="6-blade_b-propeller_TolB-like"/>
</dbReference>
<feature type="repeat" description="LDL-receptor class B" evidence="17">
    <location>
        <begin position="29"/>
        <end position="71"/>
    </location>
</feature>
<evidence type="ECO:0000259" key="18">
    <source>
        <dbReference type="PROSITE" id="PS01186"/>
    </source>
</evidence>
<feature type="repeat" description="LDL-receptor class B" evidence="17">
    <location>
        <begin position="1396"/>
        <end position="1437"/>
    </location>
</feature>
<comment type="similarity">
    <text evidence="2">Belongs to the LDLR family.</text>
</comment>
<dbReference type="CDD" id="cd00112">
    <property type="entry name" value="LDLa"/>
    <property type="match status" value="16"/>
</dbReference>
<dbReference type="SUPFAM" id="SSF63825">
    <property type="entry name" value="YWTD domain"/>
    <property type="match status" value="7"/>
</dbReference>
<dbReference type="CDD" id="cd00054">
    <property type="entry name" value="EGF_CA"/>
    <property type="match status" value="1"/>
</dbReference>
<dbReference type="SUPFAM" id="SSF57184">
    <property type="entry name" value="Growth factor receptor domain"/>
    <property type="match status" value="1"/>
</dbReference>
<evidence type="ECO:0000313" key="19">
    <source>
        <dbReference type="Proteomes" id="UP000694865"/>
    </source>
</evidence>
<feature type="disulfide bond" evidence="16">
    <location>
        <begin position="653"/>
        <end position="665"/>
    </location>
</feature>
<proteinExistence type="inferred from homology"/>
<dbReference type="InterPro" id="IPR001881">
    <property type="entry name" value="EGF-like_Ca-bd_dom"/>
</dbReference>
<dbReference type="PROSITE" id="PS51120">
    <property type="entry name" value="LDLRB"/>
    <property type="match status" value="16"/>
</dbReference>
<evidence type="ECO:0000256" key="11">
    <source>
        <dbReference type="ARBA" id="ARBA00023157"/>
    </source>
</evidence>
<dbReference type="SUPFAM" id="SSF57424">
    <property type="entry name" value="LDL receptor-like module"/>
    <property type="match status" value="18"/>
</dbReference>
<evidence type="ECO:0000256" key="15">
    <source>
        <dbReference type="ARBA" id="ARBA00037878"/>
    </source>
</evidence>
<feature type="disulfide bond" evidence="16">
    <location>
        <begin position="699"/>
        <end position="717"/>
    </location>
</feature>
<dbReference type="PANTHER" id="PTHR22722:SF14">
    <property type="entry name" value="MEGALIN, ISOFORM A"/>
    <property type="match status" value="1"/>
</dbReference>
<evidence type="ECO:0000256" key="1">
    <source>
        <dbReference type="ARBA" id="ARBA00004479"/>
    </source>
</evidence>
<keyword evidence="7" id="KW-0677">Repeat</keyword>
<dbReference type="InterPro" id="IPR056588">
    <property type="entry name" value="EGF_LRP2"/>
</dbReference>
<keyword evidence="11 16" id="KW-1015">Disulfide bond</keyword>
<feature type="disulfide bond" evidence="16">
    <location>
        <begin position="2537"/>
        <end position="2555"/>
    </location>
</feature>
<feature type="disulfide bond" evidence="16">
    <location>
        <begin position="2215"/>
        <end position="2230"/>
    </location>
</feature>
<dbReference type="PRINTS" id="PR00261">
    <property type="entry name" value="LDLRECEPTOR"/>
</dbReference>
<dbReference type="SUPFAM" id="SSF57196">
    <property type="entry name" value="EGF/Laminin"/>
    <property type="match status" value="4"/>
</dbReference>
<evidence type="ECO:0000256" key="4">
    <source>
        <dbReference type="ARBA" id="ARBA00022583"/>
    </source>
</evidence>
<dbReference type="Pfam" id="PF24468">
    <property type="entry name" value="EGF_LRP2"/>
    <property type="match status" value="1"/>
</dbReference>
<evidence type="ECO:0000256" key="14">
    <source>
        <dbReference type="ARBA" id="ARBA00023180"/>
    </source>
</evidence>
<feature type="repeat" description="LDL-receptor class B" evidence="17">
    <location>
        <begin position="1709"/>
        <end position="1750"/>
    </location>
</feature>
<feature type="disulfide bond" evidence="16">
    <location>
        <begin position="875"/>
        <end position="890"/>
    </location>
</feature>
<keyword evidence="14" id="KW-0325">Glycoprotein</keyword>
<feature type="disulfide bond" evidence="16">
    <location>
        <begin position="2362"/>
        <end position="2374"/>
    </location>
</feature>
<keyword evidence="3" id="KW-0245">EGF-like domain</keyword>
<dbReference type="Gene3D" id="2.10.25.10">
    <property type="entry name" value="Laminin"/>
    <property type="match status" value="3"/>
</dbReference>
<feature type="disulfide bond" evidence="16">
    <location>
        <begin position="2496"/>
        <end position="2514"/>
    </location>
</feature>
<feature type="repeat" description="LDL-receptor class B" evidence="17">
    <location>
        <begin position="1351"/>
        <end position="1395"/>
    </location>
</feature>
<dbReference type="PROSITE" id="PS01209">
    <property type="entry name" value="LDLRA_1"/>
    <property type="match status" value="7"/>
</dbReference>
<organism evidence="19 20">
    <name type="scientific">Saccoglossus kowalevskii</name>
    <name type="common">Acorn worm</name>
    <dbReference type="NCBI Taxonomy" id="10224"/>
    <lineage>
        <taxon>Eukaryota</taxon>
        <taxon>Metazoa</taxon>
        <taxon>Hemichordata</taxon>
        <taxon>Enteropneusta</taxon>
        <taxon>Harrimaniidae</taxon>
        <taxon>Saccoglossus</taxon>
    </lineage>
</organism>
<evidence type="ECO:0000256" key="13">
    <source>
        <dbReference type="ARBA" id="ARBA00023176"/>
    </source>
</evidence>
<feature type="repeat" description="LDL-receptor class B" evidence="17">
    <location>
        <begin position="1086"/>
        <end position="1129"/>
    </location>
</feature>
<keyword evidence="5" id="KW-0812">Transmembrane</keyword>
<dbReference type="InterPro" id="IPR051221">
    <property type="entry name" value="LDLR-related"/>
</dbReference>
<feature type="disulfide bond" evidence="16">
    <location>
        <begin position="2155"/>
        <end position="2167"/>
    </location>
</feature>